<keyword evidence="13" id="KW-0423">Lactose metabolism</keyword>
<dbReference type="InterPro" id="IPR002139">
    <property type="entry name" value="Ribo/fructo_kinase"/>
</dbReference>
<feature type="binding site" evidence="12">
    <location>
        <position position="251"/>
    </location>
    <ligand>
        <name>K(+)</name>
        <dbReference type="ChEBI" id="CHEBI:29103"/>
    </ligand>
</feature>
<feature type="binding site" evidence="12">
    <location>
        <begin position="42"/>
        <end position="46"/>
    </location>
    <ligand>
        <name>substrate</name>
    </ligand>
</feature>
<evidence type="ECO:0000256" key="10">
    <source>
        <dbReference type="ARBA" id="ARBA00022958"/>
    </source>
</evidence>
<evidence type="ECO:0000256" key="7">
    <source>
        <dbReference type="ARBA" id="ARBA00022777"/>
    </source>
</evidence>
<feature type="binding site" evidence="12">
    <location>
        <position position="285"/>
    </location>
    <ligand>
        <name>K(+)</name>
        <dbReference type="ChEBI" id="CHEBI:29103"/>
    </ligand>
</feature>
<feature type="binding site" evidence="12">
    <location>
        <position position="290"/>
    </location>
    <ligand>
        <name>K(+)</name>
        <dbReference type="ChEBI" id="CHEBI:29103"/>
    </ligand>
</feature>
<keyword evidence="8 12" id="KW-0067">ATP-binding</keyword>
<keyword evidence="10 12" id="KW-0630">Potassium</keyword>
<dbReference type="Proteomes" id="UP000717624">
    <property type="component" value="Unassembled WGS sequence"/>
</dbReference>
<dbReference type="AlphaFoldDB" id="A0A939BQV9"/>
<dbReference type="PIRSF" id="PIRSF000535">
    <property type="entry name" value="1PFK/6PFK/LacC"/>
    <property type="match status" value="1"/>
</dbReference>
<dbReference type="RefSeq" id="WP_204516538.1">
    <property type="nucleotide sequence ID" value="NZ_BAABIN010000009.1"/>
</dbReference>
<evidence type="ECO:0000313" key="15">
    <source>
        <dbReference type="EMBL" id="MBM7588813.1"/>
    </source>
</evidence>
<comment type="cofactor">
    <cofactor evidence="12">
        <name>Mg(2+)</name>
        <dbReference type="ChEBI" id="CHEBI:18420"/>
    </cofactor>
    <text evidence="12">Requires a divalent cation, most likely magnesium in vivo, as an electrophilic catalyst to aid phosphoryl group transfer. It is the chelate of the metal and the nucleotide that is the actual substrate.</text>
</comment>
<comment type="catalytic activity">
    <reaction evidence="12">
        <text>D-ribose + ATP = D-ribose 5-phosphate + ADP + H(+)</text>
        <dbReference type="Rhea" id="RHEA:13697"/>
        <dbReference type="ChEBI" id="CHEBI:15378"/>
        <dbReference type="ChEBI" id="CHEBI:30616"/>
        <dbReference type="ChEBI" id="CHEBI:47013"/>
        <dbReference type="ChEBI" id="CHEBI:78346"/>
        <dbReference type="ChEBI" id="CHEBI:456216"/>
        <dbReference type="EC" id="2.7.1.15"/>
    </reaction>
</comment>
<keyword evidence="4 12" id="KW-0808">Transferase</keyword>
<proteinExistence type="inferred from homology"/>
<dbReference type="PROSITE" id="PS00583">
    <property type="entry name" value="PFKB_KINASES_1"/>
    <property type="match status" value="1"/>
</dbReference>
<dbReference type="GO" id="GO:0005988">
    <property type="term" value="P:lactose metabolic process"/>
    <property type="evidence" value="ECO:0007669"/>
    <property type="project" value="UniProtKB-KW"/>
</dbReference>
<evidence type="ECO:0000313" key="16">
    <source>
        <dbReference type="Proteomes" id="UP000717624"/>
    </source>
</evidence>
<evidence type="ECO:0000256" key="6">
    <source>
        <dbReference type="ARBA" id="ARBA00022741"/>
    </source>
</evidence>
<evidence type="ECO:0000256" key="5">
    <source>
        <dbReference type="ARBA" id="ARBA00022723"/>
    </source>
</evidence>
<dbReference type="EC" id="2.7.1.15" evidence="2 12"/>
<evidence type="ECO:0000256" key="2">
    <source>
        <dbReference type="ARBA" id="ARBA00012035"/>
    </source>
</evidence>
<dbReference type="GO" id="GO:0046872">
    <property type="term" value="F:metal ion binding"/>
    <property type="evidence" value="ECO:0007669"/>
    <property type="project" value="UniProtKB-KW"/>
</dbReference>
<dbReference type="GO" id="GO:0009024">
    <property type="term" value="F:tagatose-6-phosphate kinase activity"/>
    <property type="evidence" value="ECO:0007669"/>
    <property type="project" value="UniProtKB-EC"/>
</dbReference>
<feature type="binding site" evidence="12">
    <location>
        <position position="186"/>
    </location>
    <ligand>
        <name>ATP</name>
        <dbReference type="ChEBI" id="CHEBI:30616"/>
    </ligand>
</feature>
<keyword evidence="9 12" id="KW-0460">Magnesium</keyword>
<feature type="domain" description="Carbohydrate kinase PfkB" evidence="14">
    <location>
        <begin position="6"/>
        <end position="297"/>
    </location>
</feature>
<dbReference type="HAMAP" id="MF_01987">
    <property type="entry name" value="Ribokinase"/>
    <property type="match status" value="1"/>
</dbReference>
<keyword evidence="7 12" id="KW-0418">Kinase</keyword>
<dbReference type="InterPro" id="IPR002173">
    <property type="entry name" value="Carboh/pur_kinase_PfkB_CS"/>
</dbReference>
<keyword evidence="16" id="KW-1185">Reference proteome</keyword>
<keyword evidence="5 12" id="KW-0479">Metal-binding</keyword>
<dbReference type="PANTHER" id="PTHR10584">
    <property type="entry name" value="SUGAR KINASE"/>
    <property type="match status" value="1"/>
</dbReference>
<evidence type="ECO:0000256" key="3">
    <source>
        <dbReference type="ARBA" id="ARBA00016943"/>
    </source>
</evidence>
<dbReference type="NCBIfam" id="TIGR02152">
    <property type="entry name" value="D_ribokin_bact"/>
    <property type="match status" value="1"/>
</dbReference>
<feature type="binding site" evidence="12">
    <location>
        <position position="142"/>
    </location>
    <ligand>
        <name>substrate</name>
    </ligand>
</feature>
<feature type="binding site" evidence="12">
    <location>
        <begin position="14"/>
        <end position="16"/>
    </location>
    <ligand>
        <name>substrate</name>
    </ligand>
</feature>
<comment type="function">
    <text evidence="12">Catalyzes the phosphorylation of ribose at O-5 in a reaction requiring ATP and magnesium. The resulting D-ribose-5-phosphate can then be used either for sythesis of nucleotides, histidine, and tryptophan, or as a component of the pentose phosphate pathway.</text>
</comment>
<dbReference type="InterPro" id="IPR029056">
    <property type="entry name" value="Ribokinase-like"/>
</dbReference>
<feature type="binding site" evidence="12">
    <location>
        <position position="288"/>
    </location>
    <ligand>
        <name>K(+)</name>
        <dbReference type="ChEBI" id="CHEBI:29103"/>
    </ligand>
</feature>
<reference evidence="15" key="1">
    <citation type="submission" date="2021-01" db="EMBL/GenBank/DDBJ databases">
        <title>Genomic Encyclopedia of Type Strains, Phase IV (KMG-IV): sequencing the most valuable type-strain genomes for metagenomic binning, comparative biology and taxonomic classification.</title>
        <authorList>
            <person name="Goeker M."/>
        </authorList>
    </citation>
    <scope>NUCLEOTIDE SEQUENCE</scope>
    <source>
        <strain evidence="15">DSM 25523</strain>
    </source>
</reference>
<keyword evidence="11 12" id="KW-0119">Carbohydrate metabolism</keyword>
<evidence type="ECO:0000256" key="8">
    <source>
        <dbReference type="ARBA" id="ARBA00022840"/>
    </source>
</evidence>
<comment type="caution">
    <text evidence="15">The sequence shown here is derived from an EMBL/GenBank/DDBJ whole genome shotgun (WGS) entry which is preliminary data.</text>
</comment>
<dbReference type="EMBL" id="JAFBEB010000001">
    <property type="protein sequence ID" value="MBM7588813.1"/>
    <property type="molecule type" value="Genomic_DNA"/>
</dbReference>
<evidence type="ECO:0000256" key="4">
    <source>
        <dbReference type="ARBA" id="ARBA00022679"/>
    </source>
</evidence>
<dbReference type="InterPro" id="IPR011877">
    <property type="entry name" value="Ribokinase"/>
</dbReference>
<protein>
    <recommendedName>
        <fullName evidence="3 12">Ribokinase</fullName>
        <shortName evidence="12">RK</shortName>
        <ecNumber evidence="2 12">2.7.1.15</ecNumber>
    </recommendedName>
</protein>
<comment type="similarity">
    <text evidence="1">Belongs to the carbohydrate kinase pfkB family.</text>
</comment>
<dbReference type="Pfam" id="PF00294">
    <property type="entry name" value="PfkB"/>
    <property type="match status" value="1"/>
</dbReference>
<dbReference type="PROSITE" id="PS00584">
    <property type="entry name" value="PFKB_KINASES_2"/>
    <property type="match status" value="1"/>
</dbReference>
<accession>A0A939BQV9</accession>
<comment type="caution">
    <text evidence="12">Lacks conserved residue(s) required for the propagation of feature annotation.</text>
</comment>
<dbReference type="InterPro" id="IPR017583">
    <property type="entry name" value="Tagatose/fructose_Pkinase"/>
</dbReference>
<evidence type="ECO:0000256" key="1">
    <source>
        <dbReference type="ARBA" id="ARBA00005380"/>
    </source>
</evidence>
<dbReference type="Gene3D" id="3.40.1190.20">
    <property type="match status" value="1"/>
</dbReference>
<dbReference type="GO" id="GO:0005524">
    <property type="term" value="F:ATP binding"/>
    <property type="evidence" value="ECO:0007669"/>
    <property type="project" value="UniProtKB-UniRule"/>
</dbReference>
<evidence type="ECO:0000256" key="11">
    <source>
        <dbReference type="ARBA" id="ARBA00023277"/>
    </source>
</evidence>
<dbReference type="GO" id="GO:0019303">
    <property type="term" value="P:D-ribose catabolic process"/>
    <property type="evidence" value="ECO:0007669"/>
    <property type="project" value="UniProtKB-UniRule"/>
</dbReference>
<dbReference type="InterPro" id="IPR011611">
    <property type="entry name" value="PfkB_dom"/>
</dbReference>
<sequence length="312" mass="32425">MNKIPRIAVVGSLNMDIVVEADRPPQMGETVPGNRVHFIPGGKGANQAVACARLGAQTVMIGSVGKDAFGQQLLTALQNDGIVTQTIKQVEDASTGIASILLSQGDNSIVVVAGANAHCLPEDLDQQRSSIEQADAILLQLEVPLPTVLYAAKQAKQLGKQVILNPAPAQDLPAELLANVDVLIPNEYELALLAGVEVTDETSLRKAMQLLLDKGVGIVITTLGADGAAYLTDDGTFGRVTGYQVDVVDTTGAGDSFNAGVAVSLAKGSSVQDAIRYASMVGALAVTKLGAQQGMPTADEVEQFSRQRGELA</sequence>
<name>A0A939BQV9_9BACL</name>
<comment type="subunit">
    <text evidence="12">Homodimer.</text>
</comment>
<gene>
    <name evidence="12" type="primary">rbsK</name>
    <name evidence="15" type="ORF">JOD01_000399</name>
</gene>
<comment type="similarity">
    <text evidence="12">Belongs to the carbohydrate kinase PfkB family. Ribokinase subfamily.</text>
</comment>
<evidence type="ECO:0000256" key="12">
    <source>
        <dbReference type="HAMAP-Rule" id="MF_01987"/>
    </source>
</evidence>
<comment type="subcellular location">
    <subcellularLocation>
        <location evidence="12">Cytoplasm</location>
    </subcellularLocation>
</comment>
<comment type="pathway">
    <text evidence="13">Carbohydrate metabolism; D-tagatose 6-phosphate degradation; D-glyceraldehyde 3-phosphate and glycerone phosphate from D-tagatose 6-phosphate: step 1/2.</text>
</comment>
<comment type="catalytic activity">
    <reaction evidence="13">
        <text>D-tagatofuranose 6-phosphate + ATP = D-tagatofuranose 1,6-bisphosphate + ADP + H(+)</text>
        <dbReference type="Rhea" id="RHEA:12420"/>
        <dbReference type="ChEBI" id="CHEBI:15378"/>
        <dbReference type="ChEBI" id="CHEBI:30616"/>
        <dbReference type="ChEBI" id="CHEBI:58694"/>
        <dbReference type="ChEBI" id="CHEBI:58695"/>
        <dbReference type="ChEBI" id="CHEBI:456216"/>
        <dbReference type="EC" id="2.7.1.144"/>
    </reaction>
</comment>
<dbReference type="SUPFAM" id="SSF53613">
    <property type="entry name" value="Ribokinase-like"/>
    <property type="match status" value="1"/>
</dbReference>
<feature type="binding site" evidence="12">
    <location>
        <begin position="254"/>
        <end position="255"/>
    </location>
    <ligand>
        <name>ATP</name>
        <dbReference type="ChEBI" id="CHEBI:30616"/>
    </ligand>
</feature>
<comment type="pathway">
    <text evidence="12">Carbohydrate metabolism; D-ribose degradation; D-ribose 5-phosphate from beta-D-ribopyranose: step 2/2.</text>
</comment>
<organism evidence="15 16">
    <name type="scientific">Brevibacillus fulvus</name>
    <dbReference type="NCBI Taxonomy" id="1125967"/>
    <lineage>
        <taxon>Bacteria</taxon>
        <taxon>Bacillati</taxon>
        <taxon>Bacillota</taxon>
        <taxon>Bacilli</taxon>
        <taxon>Bacillales</taxon>
        <taxon>Paenibacillaceae</taxon>
        <taxon>Brevibacillus</taxon>
    </lineage>
</organism>
<dbReference type="PANTHER" id="PTHR10584:SF166">
    <property type="entry name" value="RIBOKINASE"/>
    <property type="match status" value="1"/>
</dbReference>
<feature type="active site" description="Proton acceptor" evidence="12">
    <location>
        <position position="255"/>
    </location>
</feature>
<comment type="activity regulation">
    <text evidence="12">Activated by a monovalent cation that binds near, but not in, the active site. The most likely occupant of the site in vivo is potassium. Ion binding induces a conformational change that may alter substrate affinity.</text>
</comment>
<dbReference type="GO" id="GO:0005829">
    <property type="term" value="C:cytosol"/>
    <property type="evidence" value="ECO:0007669"/>
    <property type="project" value="TreeGrafter"/>
</dbReference>
<evidence type="ECO:0000256" key="13">
    <source>
        <dbReference type="PIRNR" id="PIRNR000535"/>
    </source>
</evidence>
<dbReference type="GO" id="GO:0004747">
    <property type="term" value="F:ribokinase activity"/>
    <property type="evidence" value="ECO:0007669"/>
    <property type="project" value="UniProtKB-UniRule"/>
</dbReference>
<feature type="binding site" evidence="12">
    <location>
        <position position="249"/>
    </location>
    <ligand>
        <name>K(+)</name>
        <dbReference type="ChEBI" id="CHEBI:29103"/>
    </ligand>
</feature>
<keyword evidence="6 12" id="KW-0547">Nucleotide-binding</keyword>
<evidence type="ECO:0000259" key="14">
    <source>
        <dbReference type="Pfam" id="PF00294"/>
    </source>
</evidence>
<dbReference type="CDD" id="cd01174">
    <property type="entry name" value="ribokinase"/>
    <property type="match status" value="1"/>
</dbReference>
<keyword evidence="12" id="KW-0963">Cytoplasm</keyword>
<evidence type="ECO:0000256" key="9">
    <source>
        <dbReference type="ARBA" id="ARBA00022842"/>
    </source>
</evidence>
<dbReference type="PRINTS" id="PR00990">
    <property type="entry name" value="RIBOKINASE"/>
</dbReference>
<feature type="binding site" evidence="12">
    <location>
        <position position="255"/>
    </location>
    <ligand>
        <name>substrate</name>
    </ligand>
</feature>
<comment type="similarity">
    <text evidence="13">Belongs to the carbohydrate kinase PfkB family. LacC subfamily.</text>
</comment>
<feature type="binding site" evidence="12">
    <location>
        <begin position="222"/>
        <end position="227"/>
    </location>
    <ligand>
        <name>ATP</name>
        <dbReference type="ChEBI" id="CHEBI:30616"/>
    </ligand>
</feature>